<dbReference type="PANTHER" id="PTHR35968">
    <property type="entry name" value="CHROMOSOME 6 C6ORF201 HOMOLOG"/>
    <property type="match status" value="1"/>
</dbReference>
<dbReference type="InterPro" id="IPR027827">
    <property type="entry name" value="Tex56"/>
</dbReference>
<dbReference type="Pfam" id="PF15023">
    <property type="entry name" value="DUF4523"/>
    <property type="match status" value="1"/>
</dbReference>
<dbReference type="GeneTree" id="ENSGT00390000008360"/>
<sequence>MGTASNNPTGLKFPHLAAGQLKSYAHPDVLCRTFETLSNLHVLLPSHLTERLCSYKSEEDQQKCEDPEFSGLEKILSKYRLPEEVHLTPKPSRMPSWKRKAINSLGDGWKKCHLWKKNTKEPPMSTIVVRMFTQEITPRRHSLRKVHIIRKLRKNGDHSRGVQTGKLQCLLGTQDFPEARKSKQRTPNPAV</sequence>
<dbReference type="PaxDb" id="9986-ENSOCUP00000013877"/>
<organism evidence="1 2">
    <name type="scientific">Oryctolagus cuniculus</name>
    <name type="common">Rabbit</name>
    <dbReference type="NCBI Taxonomy" id="9986"/>
    <lineage>
        <taxon>Eukaryota</taxon>
        <taxon>Metazoa</taxon>
        <taxon>Chordata</taxon>
        <taxon>Craniata</taxon>
        <taxon>Vertebrata</taxon>
        <taxon>Euteleostomi</taxon>
        <taxon>Mammalia</taxon>
        <taxon>Eutheria</taxon>
        <taxon>Euarchontoglires</taxon>
        <taxon>Glires</taxon>
        <taxon>Lagomorpha</taxon>
        <taxon>Leporidae</taxon>
        <taxon>Oryctolagus</taxon>
    </lineage>
</organism>
<reference evidence="1 2" key="1">
    <citation type="journal article" date="2011" name="Nature">
        <title>A high-resolution map of human evolutionary constraint using 29 mammals.</title>
        <authorList>
            <person name="Lindblad-Toh K."/>
            <person name="Garber M."/>
            <person name="Zuk O."/>
            <person name="Lin M.F."/>
            <person name="Parker B.J."/>
            <person name="Washietl S."/>
            <person name="Kheradpour P."/>
            <person name="Ernst J."/>
            <person name="Jordan G."/>
            <person name="Mauceli E."/>
            <person name="Ward L.D."/>
            <person name="Lowe C.B."/>
            <person name="Holloway A.K."/>
            <person name="Clamp M."/>
            <person name="Gnerre S."/>
            <person name="Alfoldi J."/>
            <person name="Beal K."/>
            <person name="Chang J."/>
            <person name="Clawson H."/>
            <person name="Cuff J."/>
            <person name="Di Palma F."/>
            <person name="Fitzgerald S."/>
            <person name="Flicek P."/>
            <person name="Guttman M."/>
            <person name="Hubisz M.J."/>
            <person name="Jaffe D.B."/>
            <person name="Jungreis I."/>
            <person name="Kent W.J."/>
            <person name="Kostka D."/>
            <person name="Lara M."/>
            <person name="Martins A.L."/>
            <person name="Massingham T."/>
            <person name="Moltke I."/>
            <person name="Raney B.J."/>
            <person name="Rasmussen M.D."/>
            <person name="Robinson J."/>
            <person name="Stark A."/>
            <person name="Vilella A.J."/>
            <person name="Wen J."/>
            <person name="Xie X."/>
            <person name="Zody M.C."/>
            <person name="Baldwin J."/>
            <person name="Bloom T."/>
            <person name="Chin C.W."/>
            <person name="Heiman D."/>
            <person name="Nicol R."/>
            <person name="Nusbaum C."/>
            <person name="Young S."/>
            <person name="Wilkinson J."/>
            <person name="Worley K.C."/>
            <person name="Kovar C.L."/>
            <person name="Muzny D.M."/>
            <person name="Gibbs R.A."/>
            <person name="Cree A."/>
            <person name="Dihn H.H."/>
            <person name="Fowler G."/>
            <person name="Jhangiani S."/>
            <person name="Joshi V."/>
            <person name="Lee S."/>
            <person name="Lewis L.R."/>
            <person name="Nazareth L.V."/>
            <person name="Okwuonu G."/>
            <person name="Santibanez J."/>
            <person name="Warren W.C."/>
            <person name="Mardis E.R."/>
            <person name="Weinstock G.M."/>
            <person name="Wilson R.K."/>
            <person name="Delehaunty K."/>
            <person name="Dooling D."/>
            <person name="Fronik C."/>
            <person name="Fulton L."/>
            <person name="Fulton B."/>
            <person name="Graves T."/>
            <person name="Minx P."/>
            <person name="Sodergren E."/>
            <person name="Birney E."/>
            <person name="Margulies E.H."/>
            <person name="Herrero J."/>
            <person name="Green E.D."/>
            <person name="Haussler D."/>
            <person name="Siepel A."/>
            <person name="Goldman N."/>
            <person name="Pollard K.S."/>
            <person name="Pedersen J.S."/>
            <person name="Lander E.S."/>
            <person name="Kellis M."/>
        </authorList>
    </citation>
    <scope>NUCLEOTIDE SEQUENCE [LARGE SCALE GENOMIC DNA]</scope>
    <source>
        <strain evidence="2">Thorbecke</strain>
    </source>
</reference>
<accession>G1TB04</accession>
<reference evidence="1" key="3">
    <citation type="submission" date="2025-09" db="UniProtKB">
        <authorList>
            <consortium name="Ensembl"/>
        </authorList>
    </citation>
    <scope>IDENTIFICATION</scope>
    <source>
        <strain evidence="1">Thorbecke</strain>
    </source>
</reference>
<dbReference type="AlphaFoldDB" id="G1TB04"/>
<dbReference type="STRING" id="9986.ENSOCUP00000013877"/>
<dbReference type="HOGENOM" id="CLU_115219_0_0_1"/>
<dbReference type="PANTHER" id="PTHR35968:SF1">
    <property type="entry name" value="TESTIS EXPRESSED PROTEIN 56"/>
    <property type="match status" value="1"/>
</dbReference>
<dbReference type="Ensembl" id="ENSOCUT00000016147.3">
    <property type="protein sequence ID" value="ENSOCUP00000013877.3"/>
    <property type="gene ID" value="ENSOCUG00000016148.3"/>
</dbReference>
<dbReference type="Bgee" id="ENSOCUG00000016148">
    <property type="expression patterns" value="Expressed in testis and 13 other cell types or tissues"/>
</dbReference>
<dbReference type="Proteomes" id="UP000001811">
    <property type="component" value="Unplaced"/>
</dbReference>
<proteinExistence type="predicted"/>
<dbReference type="eggNOG" id="ENOG502S904">
    <property type="taxonomic scope" value="Eukaryota"/>
</dbReference>
<dbReference type="InParanoid" id="G1TB04"/>
<name>G1TB04_RABIT</name>
<evidence type="ECO:0000313" key="1">
    <source>
        <dbReference type="Ensembl" id="ENSOCUP00000013877.3"/>
    </source>
</evidence>
<evidence type="ECO:0000313" key="2">
    <source>
        <dbReference type="Proteomes" id="UP000001811"/>
    </source>
</evidence>
<reference evidence="1" key="2">
    <citation type="submission" date="2025-08" db="UniProtKB">
        <authorList>
            <consortium name="Ensembl"/>
        </authorList>
    </citation>
    <scope>IDENTIFICATION</scope>
    <source>
        <strain evidence="1">Thorbecke</strain>
    </source>
</reference>
<keyword evidence="2" id="KW-1185">Reference proteome</keyword>
<protein>
    <submittedName>
        <fullName evidence="1">Uncharacterized protein</fullName>
    </submittedName>
</protein>